<gene>
    <name evidence="2" type="ORF">J7337_009158</name>
</gene>
<feature type="transmembrane region" description="Helical" evidence="1">
    <location>
        <begin position="49"/>
        <end position="72"/>
    </location>
</feature>
<comment type="caution">
    <text evidence="2">The sequence shown here is derived from an EMBL/GenBank/DDBJ whole genome shotgun (WGS) entry which is preliminary data.</text>
</comment>
<keyword evidence="3" id="KW-1185">Reference proteome</keyword>
<feature type="transmembrane region" description="Helical" evidence="1">
    <location>
        <begin position="215"/>
        <end position="235"/>
    </location>
</feature>
<sequence>MSATSAVIIALCVDETRQERESVSYADDLATPSGLEWASIRDLVRAPGVGAMLCTFVHVMLIGSAFMAVGSLTLYTGIAMYMAVQGAAEAVWLLVLFPPLHRRFGTRGIIFAGVVAFPLFFAGYIVMNAFLRNGSPVAFMSYQAVLGAMAFLGPGVFMVITAVQLGLQEVAPSPRTLGTLNAIAESASSLVRAVVPAISTIIFAIGVRDQIMDGYLVWVILILLGGSLAFSVTQLPTSRKL</sequence>
<keyword evidence="1" id="KW-1133">Transmembrane helix</keyword>
<keyword evidence="1" id="KW-0472">Membrane</keyword>
<evidence type="ECO:0008006" key="4">
    <source>
        <dbReference type="Google" id="ProtNLM"/>
    </source>
</evidence>
<dbReference type="EMBL" id="JAHBCI010000007">
    <property type="protein sequence ID" value="KAG9498353.1"/>
    <property type="molecule type" value="Genomic_DNA"/>
</dbReference>
<dbReference type="SUPFAM" id="SSF103473">
    <property type="entry name" value="MFS general substrate transporter"/>
    <property type="match status" value="1"/>
</dbReference>
<reference evidence="2" key="1">
    <citation type="journal article" date="2021" name="Mol. Plant Microbe Interact.">
        <title>Telomere to telomere genome assembly of Fusarium musae F31, causal agent of crown rot disease of banana.</title>
        <authorList>
            <person name="Degradi L."/>
            <person name="Tava V."/>
            <person name="Kunova A."/>
            <person name="Cortesi P."/>
            <person name="Saracchi M."/>
            <person name="Pasquali M."/>
        </authorList>
    </citation>
    <scope>NUCLEOTIDE SEQUENCE</scope>
    <source>
        <strain evidence="2">F31</strain>
    </source>
</reference>
<accession>A0A9P8IMI8</accession>
<evidence type="ECO:0000313" key="3">
    <source>
        <dbReference type="Proteomes" id="UP000827133"/>
    </source>
</evidence>
<feature type="transmembrane region" description="Helical" evidence="1">
    <location>
        <begin position="142"/>
        <end position="167"/>
    </location>
</feature>
<dbReference type="Proteomes" id="UP000827133">
    <property type="component" value="Unassembled WGS sequence"/>
</dbReference>
<feature type="transmembrane region" description="Helical" evidence="1">
    <location>
        <begin position="179"/>
        <end position="203"/>
    </location>
</feature>
<organism evidence="2 3">
    <name type="scientific">Fusarium musae</name>
    <dbReference type="NCBI Taxonomy" id="1042133"/>
    <lineage>
        <taxon>Eukaryota</taxon>
        <taxon>Fungi</taxon>
        <taxon>Dikarya</taxon>
        <taxon>Ascomycota</taxon>
        <taxon>Pezizomycotina</taxon>
        <taxon>Sordariomycetes</taxon>
        <taxon>Hypocreomycetidae</taxon>
        <taxon>Hypocreales</taxon>
        <taxon>Nectriaceae</taxon>
        <taxon>Fusarium</taxon>
    </lineage>
</organism>
<proteinExistence type="predicted"/>
<feature type="transmembrane region" description="Helical" evidence="1">
    <location>
        <begin position="78"/>
        <end position="97"/>
    </location>
</feature>
<dbReference type="RefSeq" id="XP_044677353.1">
    <property type="nucleotide sequence ID" value="XM_044826759.1"/>
</dbReference>
<name>A0A9P8IMI8_9HYPO</name>
<protein>
    <recommendedName>
        <fullName evidence="4">Major facilitator superfamily (MFS) profile domain-containing protein</fullName>
    </recommendedName>
</protein>
<keyword evidence="1" id="KW-0812">Transmembrane</keyword>
<dbReference type="GeneID" id="68317014"/>
<evidence type="ECO:0000256" key="1">
    <source>
        <dbReference type="SAM" id="Phobius"/>
    </source>
</evidence>
<dbReference type="InterPro" id="IPR036259">
    <property type="entry name" value="MFS_trans_sf"/>
</dbReference>
<evidence type="ECO:0000313" key="2">
    <source>
        <dbReference type="EMBL" id="KAG9498353.1"/>
    </source>
</evidence>
<feature type="transmembrane region" description="Helical" evidence="1">
    <location>
        <begin position="109"/>
        <end position="130"/>
    </location>
</feature>
<dbReference type="AlphaFoldDB" id="A0A9P8IMI8"/>
<dbReference type="KEGG" id="fmu:J7337_009158"/>